<dbReference type="eggNOG" id="arCOG00730">
    <property type="taxonomic scope" value="Archaea"/>
</dbReference>
<dbReference type="STRING" id="387631.Asulf_02282"/>
<dbReference type="AlphaFoldDB" id="N0BF00"/>
<protein>
    <submittedName>
        <fullName evidence="3">Putative nucleic acid-binding protein, contains PIN domain</fullName>
    </submittedName>
</protein>
<dbReference type="KEGG" id="ast:Asulf_02282"/>
<dbReference type="SUPFAM" id="SSF88723">
    <property type="entry name" value="PIN domain-like"/>
    <property type="match status" value="1"/>
</dbReference>
<keyword evidence="4" id="KW-1185">Reference proteome</keyword>
<dbReference type="OrthoDB" id="148235at2157"/>
<dbReference type="SMART" id="SM00670">
    <property type="entry name" value="PINc"/>
    <property type="match status" value="1"/>
</dbReference>
<dbReference type="InterPro" id="IPR002716">
    <property type="entry name" value="PIN_dom"/>
</dbReference>
<organism evidence="3 4">
    <name type="scientific">Archaeoglobus sulfaticallidus PM70-1</name>
    <dbReference type="NCBI Taxonomy" id="387631"/>
    <lineage>
        <taxon>Archaea</taxon>
        <taxon>Methanobacteriati</taxon>
        <taxon>Methanobacteriota</taxon>
        <taxon>Archaeoglobi</taxon>
        <taxon>Archaeoglobales</taxon>
        <taxon>Archaeoglobaceae</taxon>
        <taxon>Archaeoglobus</taxon>
    </lineage>
</organism>
<dbReference type="InterPro" id="IPR044153">
    <property type="entry name" value="PIN_Pae0151-like"/>
</dbReference>
<dbReference type="Gene3D" id="3.40.50.1010">
    <property type="entry name" value="5'-nuclease"/>
    <property type="match status" value="1"/>
</dbReference>
<sequence length="162" mass="18199">MNSVVFDTSVIVKSIFKPMKSLSNEIYKRELETHKKCREIIRMLEEVDADVDVYIPKICIVETAAVTKRLSGRDLAMKISKAILDSYEVVDEAVLFNSAWKIAIDTGCSGFDSYFIALARIKNAVLITDDAGMHSHAKEVEVNSVLVRETDIKKIESIIKKS</sequence>
<dbReference type="EMBL" id="CP005290">
    <property type="protein sequence ID" value="AGK62234.1"/>
    <property type="molecule type" value="Genomic_DNA"/>
</dbReference>
<gene>
    <name evidence="3" type="ORF">Asulf_02282</name>
</gene>
<name>N0BF00_9EURY</name>
<evidence type="ECO:0000313" key="3">
    <source>
        <dbReference type="EMBL" id="AGK62234.1"/>
    </source>
</evidence>
<evidence type="ECO:0000313" key="4">
    <source>
        <dbReference type="Proteomes" id="UP000013307"/>
    </source>
</evidence>
<dbReference type="Pfam" id="PF01850">
    <property type="entry name" value="PIN"/>
    <property type="match status" value="1"/>
</dbReference>
<evidence type="ECO:0000259" key="2">
    <source>
        <dbReference type="SMART" id="SM00670"/>
    </source>
</evidence>
<reference evidence="3 4" key="1">
    <citation type="journal article" date="2013" name="Genome Announc.">
        <title>Complete Genome Sequence of the Thermophilic and Facultatively Chemolithoautotrophic Sulfate Reducer Archaeoglobus sulfaticallidus Strain PM70-1T.</title>
        <authorList>
            <person name="Stokke R."/>
            <person name="Hocking W.P."/>
            <person name="Steinsbu B.O."/>
            <person name="Steen I.H."/>
        </authorList>
    </citation>
    <scope>NUCLEOTIDE SEQUENCE [LARGE SCALE GENOMIC DNA]</scope>
    <source>
        <strain evidence="3">PM70-1</strain>
    </source>
</reference>
<feature type="domain" description="PIN" evidence="2">
    <location>
        <begin position="2"/>
        <end position="135"/>
    </location>
</feature>
<dbReference type="InterPro" id="IPR051619">
    <property type="entry name" value="TypeII_TA_RNase_PINc/VapC"/>
</dbReference>
<accession>N0BF00</accession>
<dbReference type="CDD" id="cd09873">
    <property type="entry name" value="PIN_Pae0151-like"/>
    <property type="match status" value="1"/>
</dbReference>
<dbReference type="InterPro" id="IPR029060">
    <property type="entry name" value="PIN-like_dom_sf"/>
</dbReference>
<evidence type="ECO:0000256" key="1">
    <source>
        <dbReference type="ARBA" id="ARBA00022842"/>
    </source>
</evidence>
<dbReference type="Proteomes" id="UP000013307">
    <property type="component" value="Chromosome"/>
</dbReference>
<keyword evidence="1" id="KW-0460">Magnesium</keyword>
<dbReference type="PANTHER" id="PTHR35901">
    <property type="entry name" value="RIBONUCLEASE VAPC3"/>
    <property type="match status" value="1"/>
</dbReference>
<proteinExistence type="predicted"/>
<dbReference type="RefSeq" id="WP_015591830.1">
    <property type="nucleotide sequence ID" value="NC_021169.1"/>
</dbReference>
<dbReference type="GeneID" id="15393915"/>
<dbReference type="HOGENOM" id="CLU_140143_0_0_2"/>
<dbReference type="PANTHER" id="PTHR35901:SF1">
    <property type="entry name" value="EXONUCLEASE VAPC9"/>
    <property type="match status" value="1"/>
</dbReference>